<dbReference type="AlphaFoldDB" id="A0A167BTK0"/>
<dbReference type="InterPro" id="IPR027417">
    <property type="entry name" value="P-loop_NTPase"/>
</dbReference>
<feature type="binding site" evidence="3">
    <location>
        <position position="58"/>
    </location>
    <ligand>
        <name>substrate</name>
    </ligand>
</feature>
<comment type="caution">
    <text evidence="6">The sequence shown here is derived from an EMBL/GenBank/DDBJ whole genome shotgun (WGS) entry which is preliminary data.</text>
</comment>
<feature type="binding site" evidence="3">
    <location>
        <position position="69"/>
    </location>
    <ligand>
        <name>substrate</name>
    </ligand>
</feature>
<dbReference type="GO" id="GO:0005737">
    <property type="term" value="C:cytoplasm"/>
    <property type="evidence" value="ECO:0007669"/>
    <property type="project" value="TreeGrafter"/>
</dbReference>
<name>A0A167BTK0_9BACL</name>
<evidence type="ECO:0000313" key="7">
    <source>
        <dbReference type="Proteomes" id="UP000077134"/>
    </source>
</evidence>
<evidence type="ECO:0000256" key="1">
    <source>
        <dbReference type="ARBA" id="ARBA00007420"/>
    </source>
</evidence>
<comment type="similarity">
    <text evidence="1">Belongs to the DCK/DGK family.</text>
</comment>
<reference evidence="6 7" key="1">
    <citation type="submission" date="2016-02" db="EMBL/GenBank/DDBJ databases">
        <title>Paenibacillus sp. LPB0068, isolated from Crassostrea gigas.</title>
        <authorList>
            <person name="Shin S.-K."/>
            <person name="Yi H."/>
        </authorList>
    </citation>
    <scope>NUCLEOTIDE SEQUENCE [LARGE SCALE GENOMIC DNA]</scope>
    <source>
        <strain evidence="6 7">LPB0068</strain>
    </source>
</reference>
<evidence type="ECO:0000259" key="5">
    <source>
        <dbReference type="Pfam" id="PF01712"/>
    </source>
</evidence>
<keyword evidence="4" id="KW-0067">ATP-binding</keyword>
<evidence type="ECO:0000256" key="3">
    <source>
        <dbReference type="PIRSR" id="PIRSR000705-2"/>
    </source>
</evidence>
<dbReference type="PANTHER" id="PTHR10513">
    <property type="entry name" value="DEOXYNUCLEOSIDE KINASE"/>
    <property type="match status" value="1"/>
</dbReference>
<dbReference type="Pfam" id="PF01712">
    <property type="entry name" value="dNK"/>
    <property type="match status" value="1"/>
</dbReference>
<feature type="binding site" evidence="4">
    <location>
        <begin position="149"/>
        <end position="153"/>
    </location>
    <ligand>
        <name>ATP</name>
        <dbReference type="ChEBI" id="CHEBI:30616"/>
    </ligand>
</feature>
<organism evidence="6 7">
    <name type="scientific">Paenibacillus crassostreae</name>
    <dbReference type="NCBI Taxonomy" id="1763538"/>
    <lineage>
        <taxon>Bacteria</taxon>
        <taxon>Bacillati</taxon>
        <taxon>Bacillota</taxon>
        <taxon>Bacilli</taxon>
        <taxon>Bacillales</taxon>
        <taxon>Paenibacillaceae</taxon>
        <taxon>Paenibacillus</taxon>
    </lineage>
</organism>
<accession>A0A167BTK0</accession>
<keyword evidence="7" id="KW-1185">Reference proteome</keyword>
<dbReference type="PANTHER" id="PTHR10513:SF35">
    <property type="entry name" value="DEOXYADENOSINE KINASE"/>
    <property type="match status" value="1"/>
</dbReference>
<evidence type="ECO:0000256" key="2">
    <source>
        <dbReference type="PIRSR" id="PIRSR000705-1"/>
    </source>
</evidence>
<feature type="binding site" evidence="3">
    <location>
        <position position="46"/>
    </location>
    <ligand>
        <name>substrate</name>
    </ligand>
</feature>
<dbReference type="GO" id="GO:0019136">
    <property type="term" value="F:deoxynucleoside kinase activity"/>
    <property type="evidence" value="ECO:0007669"/>
    <property type="project" value="InterPro"/>
</dbReference>
<dbReference type="SUPFAM" id="SSF52540">
    <property type="entry name" value="P-loop containing nucleoside triphosphate hydrolases"/>
    <property type="match status" value="1"/>
</dbReference>
<gene>
    <name evidence="6" type="ORF">PNBC_16120</name>
</gene>
<dbReference type="Proteomes" id="UP000077134">
    <property type="component" value="Unassembled WGS sequence"/>
</dbReference>
<dbReference type="PIRSF" id="PIRSF000705">
    <property type="entry name" value="DNK"/>
    <property type="match status" value="1"/>
</dbReference>
<feature type="binding site" evidence="3">
    <location>
        <position position="93"/>
    </location>
    <ligand>
        <name>substrate</name>
    </ligand>
</feature>
<dbReference type="CDD" id="cd01673">
    <property type="entry name" value="dNK"/>
    <property type="match status" value="1"/>
</dbReference>
<keyword evidence="4" id="KW-0547">Nucleotide-binding</keyword>
<dbReference type="InterPro" id="IPR002624">
    <property type="entry name" value="DCK/DGK"/>
</dbReference>
<dbReference type="KEGG" id="pcx:LPB68_09675"/>
<feature type="binding site" evidence="3">
    <location>
        <position position="98"/>
    </location>
    <ligand>
        <name>substrate</name>
    </ligand>
</feature>
<dbReference type="InterPro" id="IPR050566">
    <property type="entry name" value="Deoxyribonucleoside_kinase"/>
</dbReference>
<dbReference type="EMBL" id="LSFN01000035">
    <property type="protein sequence ID" value="OAB72426.1"/>
    <property type="molecule type" value="Genomic_DNA"/>
</dbReference>
<sequence length="218" mass="26030">MDFSKHFINIQKGRWDMIVVDAVVGAGKTTLMKILADERGLTTFEEPVVDNPLLDKFYHDRERYSFSLQIFFLNQRFRHIKEAAKINNAVLDRSIYGDLIFARMLYDNGEMSSEEFNLYVNLFENMIEHCQAPKLMIYLEISVDEAIQRIIQRGRDYEQIVEHSYWERLNYYYREYFNQYNSSPVLTINVDGLDFEKSPIDRQYVLSKIDQKLLELME</sequence>
<feature type="domain" description="Deoxynucleoside kinase" evidence="5">
    <location>
        <begin position="18"/>
        <end position="212"/>
    </location>
</feature>
<feature type="active site" description="Proton acceptor" evidence="2">
    <location>
        <position position="92"/>
    </location>
</feature>
<feature type="binding site" evidence="4">
    <location>
        <begin position="193"/>
        <end position="195"/>
    </location>
    <ligand>
        <name>ATP</name>
        <dbReference type="ChEBI" id="CHEBI:30616"/>
    </ligand>
</feature>
<dbReference type="InterPro" id="IPR031314">
    <property type="entry name" value="DNK_dom"/>
</dbReference>
<evidence type="ECO:0000313" key="6">
    <source>
        <dbReference type="EMBL" id="OAB72426.1"/>
    </source>
</evidence>
<feature type="binding site" evidence="3">
    <location>
        <position position="158"/>
    </location>
    <ligand>
        <name>substrate</name>
    </ligand>
</feature>
<proteinExistence type="inferred from homology"/>
<protein>
    <submittedName>
        <fullName evidence="6">Deoxyguanosine kinase</fullName>
    </submittedName>
</protein>
<dbReference type="RefSeq" id="WP_068659935.1">
    <property type="nucleotide sequence ID" value="NZ_CP017770.1"/>
</dbReference>
<dbReference type="STRING" id="1763538.LPB68_09675"/>
<keyword evidence="6" id="KW-0418">Kinase</keyword>
<dbReference type="Gene3D" id="3.40.50.300">
    <property type="entry name" value="P-loop containing nucleotide triphosphate hydrolases"/>
    <property type="match status" value="1"/>
</dbReference>
<evidence type="ECO:0000256" key="4">
    <source>
        <dbReference type="PIRSR" id="PIRSR000705-3"/>
    </source>
</evidence>
<keyword evidence="6" id="KW-0808">Transferase</keyword>
<dbReference type="GO" id="GO:0005524">
    <property type="term" value="F:ATP binding"/>
    <property type="evidence" value="ECO:0007669"/>
    <property type="project" value="UniProtKB-KW"/>
</dbReference>